<organism evidence="3 4">
    <name type="scientific">Rotaria sordida</name>
    <dbReference type="NCBI Taxonomy" id="392033"/>
    <lineage>
        <taxon>Eukaryota</taxon>
        <taxon>Metazoa</taxon>
        <taxon>Spiralia</taxon>
        <taxon>Gnathifera</taxon>
        <taxon>Rotifera</taxon>
        <taxon>Eurotatoria</taxon>
        <taxon>Bdelloidea</taxon>
        <taxon>Philodinida</taxon>
        <taxon>Philodinidae</taxon>
        <taxon>Rotaria</taxon>
    </lineage>
</organism>
<comment type="caution">
    <text evidence="3">The sequence shown here is derived from an EMBL/GenBank/DDBJ whole genome shotgun (WGS) entry which is preliminary data.</text>
</comment>
<protein>
    <submittedName>
        <fullName evidence="3">Uncharacterized protein</fullName>
    </submittedName>
</protein>
<feature type="transmembrane region" description="Helical" evidence="1">
    <location>
        <begin position="183"/>
        <end position="204"/>
    </location>
</feature>
<reference evidence="3" key="1">
    <citation type="submission" date="2021-02" db="EMBL/GenBank/DDBJ databases">
        <authorList>
            <person name="Nowell W R."/>
        </authorList>
    </citation>
    <scope>NUCLEOTIDE SEQUENCE</scope>
</reference>
<dbReference type="EMBL" id="CAJNOL010001009">
    <property type="protein sequence ID" value="CAF1263962.1"/>
    <property type="molecule type" value="Genomic_DNA"/>
</dbReference>
<dbReference type="Proteomes" id="UP000663854">
    <property type="component" value="Unassembled WGS sequence"/>
</dbReference>
<evidence type="ECO:0000313" key="4">
    <source>
        <dbReference type="Proteomes" id="UP000663870"/>
    </source>
</evidence>
<sequence length="304" mass="36843">MNKIKFQLFIYLLKPSIIFMLNNNDSFLSNEYFIDTCCSFNKNDKLNIYCNKNEIIRLNLIEIYYNSNEYCLSEYNCCKYRTNCSRRITKYSNIICNDKNSCSIDKSCLKISKPCSNKNGLYGQYITIYYSCLSLLNKTNIYLNNDNSIPFIVKLLTSEDKYENKSIINKNLIEFNYFKSSLLSLYSIIFFFLLFMFIIYSLAYQFGKKIFHKKNFIKNNKIKLNQEFFIEDNRNVQSNRSKTNKDIYSYKRKYLFNNSINRIKYPYIYYSINPYQKYIHIQHYPKTRQFYSMTFNPYFNHYTN</sequence>
<keyword evidence="1" id="KW-0812">Transmembrane</keyword>
<dbReference type="AlphaFoldDB" id="A0A815B0G1"/>
<gene>
    <name evidence="3" type="ORF">JXQ802_LOCUS27631</name>
    <name evidence="2" type="ORF">PYM288_LOCUS18202</name>
</gene>
<evidence type="ECO:0000313" key="3">
    <source>
        <dbReference type="EMBL" id="CAF1263962.1"/>
    </source>
</evidence>
<evidence type="ECO:0000313" key="2">
    <source>
        <dbReference type="EMBL" id="CAF1071776.1"/>
    </source>
</evidence>
<keyword evidence="4" id="KW-1185">Reference proteome</keyword>
<dbReference type="EMBL" id="CAJNOH010000548">
    <property type="protein sequence ID" value="CAF1071776.1"/>
    <property type="molecule type" value="Genomic_DNA"/>
</dbReference>
<accession>A0A815B0G1</accession>
<dbReference type="Proteomes" id="UP000663870">
    <property type="component" value="Unassembled WGS sequence"/>
</dbReference>
<proteinExistence type="predicted"/>
<name>A0A815B0G1_9BILA</name>
<keyword evidence="1" id="KW-1133">Transmembrane helix</keyword>
<keyword evidence="1" id="KW-0472">Membrane</keyword>
<evidence type="ECO:0000256" key="1">
    <source>
        <dbReference type="SAM" id="Phobius"/>
    </source>
</evidence>